<dbReference type="KEGG" id="ebt:EBL_c21310"/>
<evidence type="ECO:0000313" key="13">
    <source>
        <dbReference type="EMBL" id="AFJ47222.1"/>
    </source>
</evidence>
<dbReference type="InterPro" id="IPR050469">
    <property type="entry name" value="Diguanylate_Cyclase"/>
</dbReference>
<evidence type="ECO:0000256" key="4">
    <source>
        <dbReference type="ARBA" id="ARBA00012528"/>
    </source>
</evidence>
<dbReference type="Gene3D" id="3.30.70.270">
    <property type="match status" value="1"/>
</dbReference>
<dbReference type="eggNOG" id="COG3706">
    <property type="taxonomic scope" value="Bacteria"/>
</dbReference>
<evidence type="ECO:0000259" key="12">
    <source>
        <dbReference type="PROSITE" id="PS50887"/>
    </source>
</evidence>
<gene>
    <name evidence="13" type="ordered locus">EBL_c21310</name>
</gene>
<dbReference type="SUPFAM" id="SSF103190">
    <property type="entry name" value="Sensory domain-like"/>
    <property type="match status" value="2"/>
</dbReference>
<dbReference type="GO" id="GO:0005886">
    <property type="term" value="C:plasma membrane"/>
    <property type="evidence" value="ECO:0007669"/>
    <property type="project" value="UniProtKB-SubCell"/>
</dbReference>
<dbReference type="GO" id="GO:0005525">
    <property type="term" value="F:GTP binding"/>
    <property type="evidence" value="ECO:0007669"/>
    <property type="project" value="UniProtKB-KW"/>
</dbReference>
<dbReference type="Proteomes" id="UP000001955">
    <property type="component" value="Chromosome"/>
</dbReference>
<dbReference type="CDD" id="cd01949">
    <property type="entry name" value="GGDEF"/>
    <property type="match status" value="1"/>
</dbReference>
<dbReference type="EC" id="2.7.7.65" evidence="4"/>
<dbReference type="HOGENOM" id="CLU_000445_134_6_6"/>
<evidence type="ECO:0000256" key="3">
    <source>
        <dbReference type="ARBA" id="ARBA00004665"/>
    </source>
</evidence>
<dbReference type="NCBIfam" id="TIGR00254">
    <property type="entry name" value="GGDEF"/>
    <property type="match status" value="1"/>
</dbReference>
<dbReference type="PROSITE" id="PS50887">
    <property type="entry name" value="GGDEF"/>
    <property type="match status" value="1"/>
</dbReference>
<name>I2B9L8_SHIBC</name>
<proteinExistence type="predicted"/>
<dbReference type="InterPro" id="IPR029787">
    <property type="entry name" value="Nucleotide_cyclase"/>
</dbReference>
<reference evidence="13 14" key="1">
    <citation type="journal article" date="2012" name="J. Bacteriol.">
        <title>Complete genome sequence of the B12-producing Shimwellia blattae strain DSM 4481, isolated from a cockroach.</title>
        <authorList>
            <person name="Brzuszkiewicz E."/>
            <person name="Waschkowitz T."/>
            <person name="Wiezer A."/>
            <person name="Daniel R."/>
        </authorList>
    </citation>
    <scope>NUCLEOTIDE SEQUENCE [LARGE SCALE GENOMIC DNA]</scope>
    <source>
        <strain evidence="14">ATCC 29907 / DSM 4481 / JCM 1650 / NBRC 105725 / CDC 9005-74</strain>
    </source>
</reference>
<dbReference type="InterPro" id="IPR000160">
    <property type="entry name" value="GGDEF_dom"/>
</dbReference>
<dbReference type="FunFam" id="3.30.70.270:FF:000001">
    <property type="entry name" value="Diguanylate cyclase domain protein"/>
    <property type="match status" value="1"/>
</dbReference>
<keyword evidence="7 11" id="KW-1133">Transmembrane helix</keyword>
<dbReference type="GO" id="GO:0052621">
    <property type="term" value="F:diguanylate cyclase activity"/>
    <property type="evidence" value="ECO:0007669"/>
    <property type="project" value="UniProtKB-EC"/>
</dbReference>
<keyword evidence="8" id="KW-0342">GTP-binding</keyword>
<dbReference type="CDD" id="cd12912">
    <property type="entry name" value="PDC2_MCP_like"/>
    <property type="match status" value="1"/>
</dbReference>
<comment type="catalytic activity">
    <reaction evidence="10">
        <text>2 GTP = 3',3'-c-di-GMP + 2 diphosphate</text>
        <dbReference type="Rhea" id="RHEA:24898"/>
        <dbReference type="ChEBI" id="CHEBI:33019"/>
        <dbReference type="ChEBI" id="CHEBI:37565"/>
        <dbReference type="ChEBI" id="CHEBI:58805"/>
        <dbReference type="EC" id="2.7.7.65"/>
    </reaction>
</comment>
<evidence type="ECO:0000313" key="14">
    <source>
        <dbReference type="Proteomes" id="UP000001955"/>
    </source>
</evidence>
<dbReference type="SMART" id="SM00267">
    <property type="entry name" value="GGDEF"/>
    <property type="match status" value="1"/>
</dbReference>
<dbReference type="InterPro" id="IPR043128">
    <property type="entry name" value="Rev_trsase/Diguanyl_cyclase"/>
</dbReference>
<dbReference type="EMBL" id="CP001560">
    <property type="protein sequence ID" value="AFJ47222.1"/>
    <property type="molecule type" value="Genomic_DNA"/>
</dbReference>
<dbReference type="AlphaFoldDB" id="I2B9L8"/>
<comment type="subcellular location">
    <subcellularLocation>
        <location evidence="2">Cell membrane</location>
        <topology evidence="2">Multi-pass membrane protein</topology>
    </subcellularLocation>
</comment>
<evidence type="ECO:0000256" key="8">
    <source>
        <dbReference type="ARBA" id="ARBA00023134"/>
    </source>
</evidence>
<feature type="transmembrane region" description="Helical" evidence="11">
    <location>
        <begin position="12"/>
        <end position="34"/>
    </location>
</feature>
<evidence type="ECO:0000256" key="11">
    <source>
        <dbReference type="SAM" id="Phobius"/>
    </source>
</evidence>
<evidence type="ECO:0000256" key="6">
    <source>
        <dbReference type="ARBA" id="ARBA00022692"/>
    </source>
</evidence>
<evidence type="ECO:0000256" key="1">
    <source>
        <dbReference type="ARBA" id="ARBA00001946"/>
    </source>
</evidence>
<dbReference type="Pfam" id="PF02743">
    <property type="entry name" value="dCache_1"/>
    <property type="match status" value="1"/>
</dbReference>
<dbReference type="PANTHER" id="PTHR45138">
    <property type="entry name" value="REGULATORY COMPONENTS OF SENSORY TRANSDUCTION SYSTEM"/>
    <property type="match status" value="1"/>
</dbReference>
<evidence type="ECO:0000256" key="9">
    <source>
        <dbReference type="ARBA" id="ARBA00023136"/>
    </source>
</evidence>
<organism evidence="13 14">
    <name type="scientific">Shimwellia blattae (strain ATCC 29907 / DSM 4481 / JCM 1650 / NBRC 105725 / CDC 9005-74)</name>
    <name type="common">Escherichia blattae</name>
    <dbReference type="NCBI Taxonomy" id="630626"/>
    <lineage>
        <taxon>Bacteria</taxon>
        <taxon>Pseudomonadati</taxon>
        <taxon>Pseudomonadota</taxon>
        <taxon>Gammaproteobacteria</taxon>
        <taxon>Enterobacterales</taxon>
        <taxon>Enterobacteriaceae</taxon>
        <taxon>Shimwellia</taxon>
    </lineage>
</organism>
<dbReference type="PANTHER" id="PTHR45138:SF9">
    <property type="entry name" value="DIGUANYLATE CYCLASE DGCM-RELATED"/>
    <property type="match status" value="1"/>
</dbReference>
<keyword evidence="5" id="KW-1003">Cell membrane</keyword>
<accession>I2B9L8</accession>
<comment type="pathway">
    <text evidence="3">Purine metabolism; 3',5'-cyclic di-GMP biosynthesis.</text>
</comment>
<accession>K6VZX4</accession>
<sequence>MQWTVFRKVSLRTLILIFALFVTIITLLNCFYSARQVQESVLITNALSKNKAYAERIASTIELYFRVSMEQLAYSANFVEHKINNSEALLQELERLQQQDSGFDGAMFVNASGTVVATYPQNLSQNGTRLNPAIAEPALETETQTISHALVPESGGRIVYLTYPVYSSSNVYLGFVSGLIHLNKQNVLGSLISNHFQNDRSYVYLVDQDDMLFYHPDPTRSGTKEPNNKVVQAAESGGSGSMEVVNSRGVMMLAGYSSVPSSAWGVIAQEPKASTLAPLDTLMNKMILGTLPLSIPGLCILLWLSGMISAPLRRLADGAATLDAEGAASTVMKVNAWYEEAIHIKGGLLKGIDLINQKMKGLSDQANRDHLTGLLNRRATDILLEGLEKDGRSFAIISVDIDHFKRVNDTFGHDVGDYVLQCLARIMADSCRDTDYACRVGGEEFYLILPDTPVQATIDISERIRGVVEQTTIEGVGNITISCGVTGWPGEDRSVKAALKKADELMYQAKRNGRNRTEWE</sequence>
<keyword evidence="6 11" id="KW-0812">Transmembrane</keyword>
<keyword evidence="8" id="KW-0547">Nucleotide-binding</keyword>
<dbReference type="Gene3D" id="3.30.450.20">
    <property type="entry name" value="PAS domain"/>
    <property type="match status" value="1"/>
</dbReference>
<dbReference type="CDD" id="cd18773">
    <property type="entry name" value="PDC1_HK_sensor"/>
    <property type="match status" value="1"/>
</dbReference>
<evidence type="ECO:0000256" key="10">
    <source>
        <dbReference type="ARBA" id="ARBA00034247"/>
    </source>
</evidence>
<keyword evidence="9 11" id="KW-0472">Membrane</keyword>
<dbReference type="STRING" id="630626.EBL_c21310"/>
<dbReference type="SUPFAM" id="SSF55073">
    <property type="entry name" value="Nucleotide cyclase"/>
    <property type="match status" value="1"/>
</dbReference>
<keyword evidence="14" id="KW-1185">Reference proteome</keyword>
<dbReference type="InterPro" id="IPR033479">
    <property type="entry name" value="dCache_1"/>
</dbReference>
<evidence type="ECO:0000256" key="5">
    <source>
        <dbReference type="ARBA" id="ARBA00022475"/>
    </source>
</evidence>
<dbReference type="InterPro" id="IPR029151">
    <property type="entry name" value="Sensor-like_sf"/>
</dbReference>
<feature type="domain" description="GGDEF" evidence="12">
    <location>
        <begin position="392"/>
        <end position="520"/>
    </location>
</feature>
<evidence type="ECO:0000256" key="7">
    <source>
        <dbReference type="ARBA" id="ARBA00022989"/>
    </source>
</evidence>
<protein>
    <recommendedName>
        <fullName evidence="4">diguanylate cyclase</fullName>
        <ecNumber evidence="4">2.7.7.65</ecNumber>
    </recommendedName>
</protein>
<evidence type="ECO:0000256" key="2">
    <source>
        <dbReference type="ARBA" id="ARBA00004651"/>
    </source>
</evidence>
<comment type="cofactor">
    <cofactor evidence="1">
        <name>Mg(2+)</name>
        <dbReference type="ChEBI" id="CHEBI:18420"/>
    </cofactor>
</comment>
<dbReference type="OrthoDB" id="9812260at2"/>
<dbReference type="Pfam" id="PF00990">
    <property type="entry name" value="GGDEF"/>
    <property type="match status" value="1"/>
</dbReference>